<accession>A0ABT0ET84</accession>
<proteinExistence type="predicted"/>
<evidence type="ECO:0000313" key="2">
    <source>
        <dbReference type="Proteomes" id="UP001299876"/>
    </source>
</evidence>
<evidence type="ECO:0000313" key="1">
    <source>
        <dbReference type="EMBL" id="MCK1788940.1"/>
    </source>
</evidence>
<reference evidence="1 2" key="1">
    <citation type="submission" date="2022-02" db="EMBL/GenBank/DDBJ databases">
        <title>Comparative genomics of the first Antarctic Pseudomonas spp. capable of biotransforming 2,4,6-Trinitrotoluene.</title>
        <authorList>
            <person name="Cabrera M.A."/>
            <person name="Marquez S.L."/>
            <person name="Perez-Donoso J.M."/>
        </authorList>
    </citation>
    <scope>NUCLEOTIDE SEQUENCE [LARGE SCALE GENOMIC DNA]</scope>
    <source>
        <strain evidence="1 2">TNT19</strain>
    </source>
</reference>
<dbReference type="RefSeq" id="WP_247286511.1">
    <property type="nucleotide sequence ID" value="NZ_JAKNRW010000001.1"/>
</dbReference>
<protein>
    <submittedName>
        <fullName evidence="1">Uncharacterized protein</fullName>
    </submittedName>
</protein>
<organism evidence="1 2">
    <name type="scientific">Pseudomonas violetae</name>
    <dbReference type="NCBI Taxonomy" id="2915813"/>
    <lineage>
        <taxon>Bacteria</taxon>
        <taxon>Pseudomonadati</taxon>
        <taxon>Pseudomonadota</taxon>
        <taxon>Gammaproteobacteria</taxon>
        <taxon>Pseudomonadales</taxon>
        <taxon>Pseudomonadaceae</taxon>
        <taxon>Pseudomonas</taxon>
    </lineage>
</organism>
<sequence length="198" mass="21313">MSLYNDLEKTLRSTGYVTGGQASELAHSVEVFINVREAALLEALTALQARLNTLEGLLATANEGTDAMDAEEYKARGGETMAALSDAGLFQPMDVQAIVSRSTGPQARVRLVIDNTGGTIHTAIANHPLDIVILRRDEADVADCQHGYVTLEEEPVALSTMSATGYGDHQEVEHYFDEIDYKSQVLGKSNTIAQTSPS</sequence>
<keyword evidence="2" id="KW-1185">Reference proteome</keyword>
<dbReference type="EMBL" id="JAKNRW010000001">
    <property type="protein sequence ID" value="MCK1788940.1"/>
    <property type="molecule type" value="Genomic_DNA"/>
</dbReference>
<gene>
    <name evidence="1" type="ORF">L9059_01805</name>
</gene>
<dbReference type="Proteomes" id="UP001299876">
    <property type="component" value="Unassembled WGS sequence"/>
</dbReference>
<name>A0ABT0ET84_9PSED</name>
<comment type="caution">
    <text evidence="1">The sequence shown here is derived from an EMBL/GenBank/DDBJ whole genome shotgun (WGS) entry which is preliminary data.</text>
</comment>